<reference evidence="2 4" key="2">
    <citation type="submission" date="2018-04" db="EMBL/GenBank/DDBJ databases">
        <title>Whole genome sequencing of Morganella morganii AR_0133.</title>
        <authorList>
            <person name="Conlan S."/>
            <person name="Thomas P.J."/>
            <person name="Mullikin J."/>
            <person name="Frank K.M."/>
            <person name="Segre J.A."/>
        </authorList>
    </citation>
    <scope>NUCLEOTIDE SEQUENCE [LARGE SCALE GENOMIC DNA]</scope>
    <source>
        <strain evidence="2 4">AR_0133</strain>
    </source>
</reference>
<dbReference type="RefSeq" id="WP_004241988.1">
    <property type="nucleotide sequence ID" value="NZ_BGLW01000009.1"/>
</dbReference>
<dbReference type="Gene3D" id="2.40.50.200">
    <property type="entry name" value="Bacterial OB-fold"/>
    <property type="match status" value="1"/>
</dbReference>
<keyword evidence="1" id="KW-0732">Signal</keyword>
<evidence type="ECO:0000313" key="5">
    <source>
        <dbReference type="Proteomes" id="UP000650477"/>
    </source>
</evidence>
<evidence type="ECO:0000313" key="3">
    <source>
        <dbReference type="EMBL" id="MBE8611381.1"/>
    </source>
</evidence>
<dbReference type="NCBIfam" id="NF033674">
    <property type="entry name" value="stress_OB_fold"/>
    <property type="match status" value="1"/>
</dbReference>
<dbReference type="SUPFAM" id="SSF101756">
    <property type="entry name" value="Hypothetical protein YgiW"/>
    <property type="match status" value="1"/>
</dbReference>
<dbReference type="Pfam" id="PF04076">
    <property type="entry name" value="BOF"/>
    <property type="match status" value="1"/>
</dbReference>
<name>A0A0A2RQP7_MORMO</name>
<dbReference type="InterPro" id="IPR005220">
    <property type="entry name" value="CarO-like"/>
</dbReference>
<protein>
    <submittedName>
        <fullName evidence="3">Uncharacterized protein</fullName>
    </submittedName>
</protein>
<dbReference type="EMBL" id="PKLF01000002">
    <property type="protein sequence ID" value="MBE8611381.1"/>
    <property type="molecule type" value="Genomic_DNA"/>
</dbReference>
<sequence>MAEMTFTSSTFYLFSAVVLTGTFWFQPAAALPSFSAYEYHQSTVKCETPQRFIIKQLPYLQDNSRVILEGNIQSQISAEHYLLGDYSGIVEVKIPADLWGKKIITPNDTIRIEGGMEKDRHAIVVTADTLSVVNPGS</sequence>
<proteinExistence type="predicted"/>
<accession>A0A0A2RQP7</accession>
<organism evidence="3 5">
    <name type="scientific">Morganella morganii</name>
    <name type="common">Proteus morganii</name>
    <dbReference type="NCBI Taxonomy" id="582"/>
    <lineage>
        <taxon>Bacteria</taxon>
        <taxon>Pseudomonadati</taxon>
        <taxon>Pseudomonadota</taxon>
        <taxon>Gammaproteobacteria</taxon>
        <taxon>Enterobacterales</taxon>
        <taxon>Morganellaceae</taxon>
        <taxon>Morganella</taxon>
    </lineage>
</organism>
<dbReference type="EMBL" id="CP028956">
    <property type="protein sequence ID" value="AWC95680.1"/>
    <property type="molecule type" value="Genomic_DNA"/>
</dbReference>
<evidence type="ECO:0000256" key="1">
    <source>
        <dbReference type="ARBA" id="ARBA00022729"/>
    </source>
</evidence>
<reference evidence="3" key="1">
    <citation type="submission" date="2017-12" db="EMBL/GenBank/DDBJ databases">
        <title>Genome sequencing and analysis.</title>
        <authorList>
            <person name="Huang Y.-T."/>
        </authorList>
    </citation>
    <scope>NUCLEOTIDE SEQUENCE</scope>
    <source>
        <strain evidence="3">VGH116</strain>
    </source>
</reference>
<dbReference type="STRING" id="582.AL531_04015"/>
<dbReference type="AlphaFoldDB" id="A0A0A2RQP7"/>
<dbReference type="PANTHER" id="PTHR36571">
    <property type="entry name" value="PROTEIN YGIW"/>
    <property type="match status" value="1"/>
</dbReference>
<evidence type="ECO:0000313" key="2">
    <source>
        <dbReference type="EMBL" id="AWC95680.1"/>
    </source>
</evidence>
<dbReference type="Proteomes" id="UP000244682">
    <property type="component" value="Chromosome"/>
</dbReference>
<dbReference type="PANTHER" id="PTHR36571:SF1">
    <property type="entry name" value="PROTEIN YGIW"/>
    <property type="match status" value="1"/>
</dbReference>
<dbReference type="Proteomes" id="UP000650477">
    <property type="component" value="Unassembled WGS sequence"/>
</dbReference>
<dbReference type="InterPro" id="IPR036700">
    <property type="entry name" value="BOBF_sf"/>
</dbReference>
<gene>
    <name evidence="2" type="ORF">AM380_19590</name>
    <name evidence="3" type="ORF">CYG68_02980</name>
</gene>
<dbReference type="OrthoDB" id="598245at2"/>
<evidence type="ECO:0000313" key="4">
    <source>
        <dbReference type="Proteomes" id="UP000244682"/>
    </source>
</evidence>